<sequence>MPLEPLLPLFHRLDREWFDGSLAPAGQRLVDLRWSDGRMRRTAGLYRRGRHADGRPLCEIVLSRPLLDPLPQEATLSTLCHEMIHAWVDRVVGVEEAHGPHFRARMAAINGAQAGFKVSIRHRYPLPSSTRTPRWLASCPNCGVSAPYRRRVQGLACRFCCDRLHGGRWHPSCLLRFEQAA</sequence>
<dbReference type="AlphaFoldDB" id="A0A2P7MX48"/>
<dbReference type="GO" id="GO:0031593">
    <property type="term" value="F:polyubiquitin modification-dependent protein binding"/>
    <property type="evidence" value="ECO:0007669"/>
    <property type="project" value="TreeGrafter"/>
</dbReference>
<dbReference type="InterPro" id="IPR035240">
    <property type="entry name" value="SprT_Zn_ribbon"/>
</dbReference>
<dbReference type="PANTHER" id="PTHR21220">
    <property type="entry name" value="DNA-DEPENDENT METALLOPROTEASE SPRTN"/>
    <property type="match status" value="1"/>
</dbReference>
<dbReference type="InterPro" id="IPR044245">
    <property type="entry name" value="Spartan"/>
</dbReference>
<accession>A0A2P7MX48</accession>
<organism evidence="2 3">
    <name type="scientific">Cyanobium usitatum str. Tous</name>
    <dbReference type="NCBI Taxonomy" id="2116684"/>
    <lineage>
        <taxon>Bacteria</taxon>
        <taxon>Bacillati</taxon>
        <taxon>Cyanobacteriota</taxon>
        <taxon>Cyanophyceae</taxon>
        <taxon>Synechococcales</taxon>
        <taxon>Prochlorococcaceae</taxon>
        <taxon>Cyanobium</taxon>
    </lineage>
</organism>
<gene>
    <name evidence="2" type="ORF">C7K55_06850</name>
</gene>
<dbReference type="InterPro" id="IPR006640">
    <property type="entry name" value="SprT-like_domain"/>
</dbReference>
<reference evidence="2 3" key="1">
    <citation type="journal article" date="2018" name="Environ. Microbiol.">
        <title>Ecological and genomic features of two widespread freshwater picocyanobacteria.</title>
        <authorList>
            <person name="Cabello-Yeves P.J."/>
            <person name="Picazo A."/>
            <person name="Camacho A."/>
            <person name="Callieri C."/>
            <person name="Rosselli R."/>
            <person name="Roda-Garcia J.J."/>
            <person name="Coutinho F.H."/>
            <person name="Rodriguez-Valera F."/>
        </authorList>
    </citation>
    <scope>NUCLEOTIDE SEQUENCE [LARGE SCALE GENOMIC DNA]</scope>
    <source>
        <strain evidence="2 3">Tous</strain>
    </source>
</reference>
<dbReference type="SMART" id="SM00731">
    <property type="entry name" value="SprT"/>
    <property type="match status" value="1"/>
</dbReference>
<name>A0A2P7MX48_9CYAN</name>
<evidence type="ECO:0000313" key="2">
    <source>
        <dbReference type="EMBL" id="PSJ05799.1"/>
    </source>
</evidence>
<dbReference type="Proteomes" id="UP000243002">
    <property type="component" value="Unassembled WGS sequence"/>
</dbReference>
<dbReference type="EMBL" id="PXXO01000006">
    <property type="protein sequence ID" value="PSJ05799.1"/>
    <property type="molecule type" value="Genomic_DNA"/>
</dbReference>
<dbReference type="Pfam" id="PF17283">
    <property type="entry name" value="Zn_ribbon_SprT"/>
    <property type="match status" value="1"/>
</dbReference>
<feature type="domain" description="SprT-like" evidence="1">
    <location>
        <begin position="4"/>
        <end position="167"/>
    </location>
</feature>
<protein>
    <submittedName>
        <fullName evidence="2">SprT domain-containing protein</fullName>
    </submittedName>
</protein>
<keyword evidence="3" id="KW-1185">Reference proteome</keyword>
<dbReference type="PANTHER" id="PTHR21220:SF0">
    <property type="entry name" value="DNA-DEPENDENT METALLOPROTEASE SPRTN"/>
    <property type="match status" value="1"/>
</dbReference>
<dbReference type="RefSeq" id="WP_106502681.1">
    <property type="nucleotide sequence ID" value="NZ_PXXO01000006.1"/>
</dbReference>
<proteinExistence type="predicted"/>
<comment type="caution">
    <text evidence="2">The sequence shown here is derived from an EMBL/GenBank/DDBJ whole genome shotgun (WGS) entry which is preliminary data.</text>
</comment>
<evidence type="ECO:0000259" key="1">
    <source>
        <dbReference type="SMART" id="SM00731"/>
    </source>
</evidence>
<dbReference type="OrthoDB" id="9788296at2"/>
<dbReference type="GO" id="GO:0006974">
    <property type="term" value="P:DNA damage response"/>
    <property type="evidence" value="ECO:0007669"/>
    <property type="project" value="InterPro"/>
</dbReference>
<dbReference type="GO" id="GO:0003697">
    <property type="term" value="F:single-stranded DNA binding"/>
    <property type="evidence" value="ECO:0007669"/>
    <property type="project" value="InterPro"/>
</dbReference>
<evidence type="ECO:0000313" key="3">
    <source>
        <dbReference type="Proteomes" id="UP000243002"/>
    </source>
</evidence>
<dbReference type="Pfam" id="PF10263">
    <property type="entry name" value="SprT-like"/>
    <property type="match status" value="1"/>
</dbReference>
<dbReference type="GO" id="GO:0004222">
    <property type="term" value="F:metalloendopeptidase activity"/>
    <property type="evidence" value="ECO:0007669"/>
    <property type="project" value="InterPro"/>
</dbReference>